<proteinExistence type="predicted"/>
<keyword evidence="2" id="KW-1185">Reference proteome</keyword>
<keyword evidence="1" id="KW-0540">Nuclease</keyword>
<dbReference type="RefSeq" id="WP_040050317.1">
    <property type="nucleotide sequence ID" value="NZ_FCNV02000010.1"/>
</dbReference>
<dbReference type="Gene3D" id="3.30.70.2540">
    <property type="entry name" value="CRISPR-associated endoribonuclease Cas6/Csy4"/>
    <property type="match status" value="1"/>
</dbReference>
<dbReference type="InterPro" id="IPR013396">
    <property type="entry name" value="CRISPR-assoc_prot_Csy4"/>
</dbReference>
<dbReference type="NCBIfam" id="TIGR02563">
    <property type="entry name" value="cas_Csy4"/>
    <property type="match status" value="1"/>
</dbReference>
<protein>
    <submittedName>
        <fullName evidence="1">CRISPR-associated endonuclease Cas6/Csy4</fullName>
        <ecNumber evidence="1">3.1.-.-</ecNumber>
    </submittedName>
</protein>
<dbReference type="AlphaFoldDB" id="A0A658R2A6"/>
<organism evidence="1 2">
    <name type="scientific">Caballeronia concitans</name>
    <dbReference type="NCBI Taxonomy" id="1777133"/>
    <lineage>
        <taxon>Bacteria</taxon>
        <taxon>Pseudomonadati</taxon>
        <taxon>Pseudomonadota</taxon>
        <taxon>Betaproteobacteria</taxon>
        <taxon>Burkholderiales</taxon>
        <taxon>Burkholderiaceae</taxon>
        <taxon>Caballeronia</taxon>
    </lineage>
</organism>
<dbReference type="OrthoDB" id="259831at2"/>
<keyword evidence="1" id="KW-0378">Hydrolase</keyword>
<evidence type="ECO:0000313" key="1">
    <source>
        <dbReference type="EMBL" id="SAL40403.1"/>
    </source>
</evidence>
<dbReference type="EMBL" id="FCNV02000010">
    <property type="protein sequence ID" value="SAL40403.1"/>
    <property type="molecule type" value="Genomic_DNA"/>
</dbReference>
<evidence type="ECO:0000313" key="2">
    <source>
        <dbReference type="Proteomes" id="UP000198263"/>
    </source>
</evidence>
<dbReference type="InterPro" id="IPR042564">
    <property type="entry name" value="CRISPR-Cas6/Csy4_sf"/>
</dbReference>
<reference evidence="1 2" key="1">
    <citation type="submission" date="2016-01" db="EMBL/GenBank/DDBJ databases">
        <authorList>
            <person name="Peeters C."/>
        </authorList>
    </citation>
    <scope>NUCLEOTIDE SEQUENCE [LARGE SCALE GENOMIC DNA]</scope>
    <source>
        <strain evidence="1">LMG 29315</strain>
    </source>
</reference>
<dbReference type="Proteomes" id="UP000198263">
    <property type="component" value="Unassembled WGS sequence"/>
</dbReference>
<dbReference type="EC" id="3.1.-.-" evidence="1"/>
<sequence>MTTHYIDIALRPDPEFSHAHLLGALMAKLHRALVEIEADGIGISFPRYTLRPRSLGSVVRLHGGETDLRCLMARAWLQGMRDHVKLTEAMPVPAGITAHCVVQRRQFKTNVDRLRRRRMRRKGETWAEAAAAIPDSVERSPDLPYVQLRSASTGQLFCLFIEQAEVLGEAQGKFNRYGLSQGVTVPLF</sequence>
<comment type="caution">
    <text evidence="1">The sequence shown here is derived from an EMBL/GenBank/DDBJ whole genome shotgun (WGS) entry which is preliminary data.</text>
</comment>
<dbReference type="GO" id="GO:0043571">
    <property type="term" value="P:maintenance of CRISPR repeat elements"/>
    <property type="evidence" value="ECO:0007669"/>
    <property type="project" value="InterPro"/>
</dbReference>
<accession>A0A658R2A6</accession>
<dbReference type="GO" id="GO:0016787">
    <property type="term" value="F:hydrolase activity"/>
    <property type="evidence" value="ECO:0007669"/>
    <property type="project" value="UniProtKB-KW"/>
</dbReference>
<keyword evidence="1" id="KW-0255">Endonuclease</keyword>
<name>A0A658R2A6_9BURK</name>
<gene>
    <name evidence="1" type="primary">cas6f</name>
    <name evidence="1" type="ORF">AWB72_04230</name>
</gene>
<dbReference type="Pfam" id="PF09618">
    <property type="entry name" value="Cas_Csy4"/>
    <property type="match status" value="1"/>
</dbReference>
<dbReference type="CDD" id="cd09739">
    <property type="entry name" value="Cas6_I-F"/>
    <property type="match status" value="1"/>
</dbReference>
<dbReference type="GO" id="GO:0004519">
    <property type="term" value="F:endonuclease activity"/>
    <property type="evidence" value="ECO:0007669"/>
    <property type="project" value="UniProtKB-KW"/>
</dbReference>